<dbReference type="GO" id="GO:0005524">
    <property type="term" value="F:ATP binding"/>
    <property type="evidence" value="ECO:0007669"/>
    <property type="project" value="UniProtKB-KW"/>
</dbReference>
<feature type="compositionally biased region" description="Basic and acidic residues" evidence="5">
    <location>
        <begin position="391"/>
        <end position="405"/>
    </location>
</feature>
<feature type="region of interest" description="Disordered" evidence="5">
    <location>
        <begin position="358"/>
        <end position="405"/>
    </location>
</feature>
<dbReference type="EC" id="3.6.3.-" evidence="7"/>
<proteinExistence type="inferred from homology"/>
<dbReference type="RefSeq" id="WP_019034672.1">
    <property type="nucleotide sequence ID" value="NZ_UGSZ01000001.1"/>
</dbReference>
<dbReference type="OrthoDB" id="1696006at2"/>
<dbReference type="GO" id="GO:0016887">
    <property type="term" value="F:ATP hydrolysis activity"/>
    <property type="evidence" value="ECO:0007669"/>
    <property type="project" value="InterPro"/>
</dbReference>
<organism evidence="7 8">
    <name type="scientific">Peptoniphilus lacrimalis</name>
    <dbReference type="NCBI Taxonomy" id="33031"/>
    <lineage>
        <taxon>Bacteria</taxon>
        <taxon>Bacillati</taxon>
        <taxon>Bacillota</taxon>
        <taxon>Tissierellia</taxon>
        <taxon>Tissierellales</taxon>
        <taxon>Peptoniphilaceae</taxon>
        <taxon>Peptoniphilus</taxon>
    </lineage>
</organism>
<evidence type="ECO:0000313" key="8">
    <source>
        <dbReference type="Proteomes" id="UP000255517"/>
    </source>
</evidence>
<dbReference type="InterPro" id="IPR027417">
    <property type="entry name" value="P-loop_NTPase"/>
</dbReference>
<dbReference type="Proteomes" id="UP000255517">
    <property type="component" value="Unassembled WGS sequence"/>
</dbReference>
<evidence type="ECO:0000259" key="6">
    <source>
        <dbReference type="PROSITE" id="PS50893"/>
    </source>
</evidence>
<dbReference type="PANTHER" id="PTHR42711">
    <property type="entry name" value="ABC TRANSPORTER ATP-BINDING PROTEIN"/>
    <property type="match status" value="1"/>
</dbReference>
<dbReference type="EMBL" id="UGSZ01000001">
    <property type="protein sequence ID" value="SUB56504.1"/>
    <property type="molecule type" value="Genomic_DNA"/>
</dbReference>
<protein>
    <submittedName>
        <fullName evidence="7">Lipoprotein-releasing system ATP-binding protein LolD</fullName>
        <ecNumber evidence="7">3.6.3.-</ecNumber>
    </submittedName>
</protein>
<comment type="similarity">
    <text evidence="1">Belongs to the ABC transporter superfamily.</text>
</comment>
<evidence type="ECO:0000256" key="2">
    <source>
        <dbReference type="ARBA" id="ARBA00022448"/>
    </source>
</evidence>
<dbReference type="STRING" id="1122949.GCA_000378725_00845"/>
<evidence type="ECO:0000256" key="4">
    <source>
        <dbReference type="ARBA" id="ARBA00022840"/>
    </source>
</evidence>
<keyword evidence="7" id="KW-0378">Hydrolase</keyword>
<name>A0A379C2M0_9FIRM</name>
<feature type="domain" description="ABC transporter" evidence="6">
    <location>
        <begin position="4"/>
        <end position="230"/>
    </location>
</feature>
<dbReference type="SUPFAM" id="SSF52540">
    <property type="entry name" value="P-loop containing nucleoside triphosphate hydrolases"/>
    <property type="match status" value="1"/>
</dbReference>
<reference evidence="7 8" key="1">
    <citation type="submission" date="2018-06" db="EMBL/GenBank/DDBJ databases">
        <authorList>
            <consortium name="Pathogen Informatics"/>
            <person name="Doyle S."/>
        </authorList>
    </citation>
    <scope>NUCLEOTIDE SEQUENCE [LARGE SCALE GENOMIC DNA]</scope>
    <source>
        <strain evidence="7 8">NCTC13149</strain>
    </source>
</reference>
<dbReference type="InterPro" id="IPR003439">
    <property type="entry name" value="ABC_transporter-like_ATP-bd"/>
</dbReference>
<keyword evidence="3" id="KW-0547">Nucleotide-binding</keyword>
<dbReference type="PANTHER" id="PTHR42711:SF5">
    <property type="entry name" value="ABC TRANSPORTER ATP-BINDING PROTEIN NATA"/>
    <property type="match status" value="1"/>
</dbReference>
<dbReference type="AlphaFoldDB" id="A0A379C2M0"/>
<evidence type="ECO:0000313" key="7">
    <source>
        <dbReference type="EMBL" id="SUB56504.1"/>
    </source>
</evidence>
<dbReference type="InterPro" id="IPR050763">
    <property type="entry name" value="ABC_transporter_ATP-binding"/>
</dbReference>
<accession>A0A379C2M0</accession>
<keyword evidence="4 7" id="KW-0067">ATP-binding</keyword>
<evidence type="ECO:0000256" key="3">
    <source>
        <dbReference type="ARBA" id="ARBA00022741"/>
    </source>
</evidence>
<keyword evidence="2" id="KW-0813">Transport</keyword>
<sequence length="405" mass="46657">MSAILIDNLTKRSRRETLLDNLNLEVLDGEFYTLLGTKDSGKETLTKILMGFLKANSGQALIYDMDTFKESKEIKESVSFVSKEIFLPDNMRAMSVFKKTLASHNLKSTEDIDLLAKYFDFDPRYKFGEMNERERKLLQIINALIIRPRLIILDDPTNSLNADDKDLLFSHLVNINRGEGTTVFLLTDSLIEAKKYSKRIAYMYKGQIKDVEFNNEKTTYDKILKIDNYRGNLSYFTQAGARLIKDSDAQTILYYDGDLTKLSEVIYDERLENYTLENANLEDKLCAYYEDAKFKEIRKKDNIKKTDFTESKDISVNTNIPQENIDNDNTFIKEDPIENNIDAENNQNNKSEEIFSTSENANDDFQNTNIILGDKNDTSSASNQDTIVIKKGKEIDLSDKKEDQE</sequence>
<gene>
    <name evidence="7" type="primary">lolD_5</name>
    <name evidence="7" type="ORF">NCTC13149_00276</name>
</gene>
<feature type="compositionally biased region" description="Polar residues" evidence="5">
    <location>
        <begin position="358"/>
        <end position="370"/>
    </location>
</feature>
<dbReference type="Pfam" id="PF00005">
    <property type="entry name" value="ABC_tran"/>
    <property type="match status" value="1"/>
</dbReference>
<evidence type="ECO:0000256" key="5">
    <source>
        <dbReference type="SAM" id="MobiDB-lite"/>
    </source>
</evidence>
<dbReference type="Gene3D" id="3.40.50.300">
    <property type="entry name" value="P-loop containing nucleotide triphosphate hydrolases"/>
    <property type="match status" value="1"/>
</dbReference>
<evidence type="ECO:0000256" key="1">
    <source>
        <dbReference type="ARBA" id="ARBA00005417"/>
    </source>
</evidence>
<dbReference type="PROSITE" id="PS50893">
    <property type="entry name" value="ABC_TRANSPORTER_2"/>
    <property type="match status" value="1"/>
</dbReference>
<keyword evidence="7" id="KW-0449">Lipoprotein</keyword>